<reference evidence="3 4" key="1">
    <citation type="submission" date="2014-10" db="EMBL/GenBank/DDBJ databases">
        <title>Draft genome of anammox bacterium scalindua brodae, obtained using differential coverage binning of sequence data from two enrichment reactors.</title>
        <authorList>
            <person name="Speth D.R."/>
            <person name="Russ L."/>
            <person name="Kartal B."/>
            <person name="Op den Camp H.J."/>
            <person name="Dutilh B.E."/>
            <person name="Jetten M.S."/>
        </authorList>
    </citation>
    <scope>NUCLEOTIDE SEQUENCE [LARGE SCALE GENOMIC DNA]</scope>
    <source>
        <strain evidence="3">RU1</strain>
    </source>
</reference>
<dbReference type="GO" id="GO:0016491">
    <property type="term" value="F:oxidoreductase activity"/>
    <property type="evidence" value="ECO:0007669"/>
    <property type="project" value="InterPro"/>
</dbReference>
<evidence type="ECO:0000256" key="1">
    <source>
        <dbReference type="ARBA" id="ARBA00007121"/>
    </source>
</evidence>
<dbReference type="PANTHER" id="PTHR43717:SF1">
    <property type="entry name" value="ANAEROBIC NITRIC OXIDE REDUCTASE FLAVORUBREDOXIN"/>
    <property type="match status" value="1"/>
</dbReference>
<evidence type="ECO:0000259" key="2">
    <source>
        <dbReference type="PROSITE" id="PS50902"/>
    </source>
</evidence>
<dbReference type="GO" id="GO:0009055">
    <property type="term" value="F:electron transfer activity"/>
    <property type="evidence" value="ECO:0007669"/>
    <property type="project" value="InterPro"/>
</dbReference>
<gene>
    <name evidence="3" type="ORF">SCABRO_02880</name>
</gene>
<dbReference type="PROSITE" id="PS50902">
    <property type="entry name" value="FLAVODOXIN_LIKE"/>
    <property type="match status" value="1"/>
</dbReference>
<dbReference type="InterPro" id="IPR029039">
    <property type="entry name" value="Flavoprotein-like_sf"/>
</dbReference>
<dbReference type="PATRIC" id="fig|237368.3.peg.3122"/>
<proteinExistence type="inferred from homology"/>
<evidence type="ECO:0000313" key="4">
    <source>
        <dbReference type="Proteomes" id="UP000030652"/>
    </source>
</evidence>
<sequence>MSKNLNAIQIADKVYWVGTIDWGIRNIHGYNTDRGTTYNAYLVMDDKITLFDTVKKEFKDEFLSRISSIVNPEKIDYIISNHSEQDHSEVLPEIIKAVKPEKVFASVMGKKALNAHYRDLSMEITAVKDGEELSLGSKTVKFMETRMLHWPDSMFSYLVEDKVLLTQDAFGMHLASSERFGEELPWGVLETHVSGYYANIITPYSSHVAKLFEKIDTSGLEIQIVAPDHGPVWRNMDNFKKVLSLYKKWSARRLDEKVVIIYDTMWKSTEIMARHIEDGARSSGVTVEMMPLYSFERSMVALEMLDASAVIVGAPTLNNNIFPSLADVLTYIKGLRFKTPYGAVFGSYGWSGEGNRLLREYLEAMGVEIVGEIKSNYVPDDKVKEECFVLGQTVANKVKEFVKNQ</sequence>
<evidence type="ECO:0000313" key="3">
    <source>
        <dbReference type="EMBL" id="KHE91387.1"/>
    </source>
</evidence>
<name>A0A0B0EE37_9BACT</name>
<dbReference type="Proteomes" id="UP000030652">
    <property type="component" value="Unassembled WGS sequence"/>
</dbReference>
<dbReference type="GO" id="GO:0046872">
    <property type="term" value="F:metal ion binding"/>
    <property type="evidence" value="ECO:0007669"/>
    <property type="project" value="InterPro"/>
</dbReference>
<dbReference type="Gene3D" id="3.60.15.10">
    <property type="entry name" value="Ribonuclease Z/Hydroxyacylglutathione hydrolase-like"/>
    <property type="match status" value="1"/>
</dbReference>
<dbReference type="eggNOG" id="COG0426">
    <property type="taxonomic scope" value="Bacteria"/>
</dbReference>
<dbReference type="GO" id="GO:0010181">
    <property type="term" value="F:FMN binding"/>
    <property type="evidence" value="ECO:0007669"/>
    <property type="project" value="InterPro"/>
</dbReference>
<dbReference type="Pfam" id="PF19583">
    <property type="entry name" value="ODP"/>
    <property type="match status" value="1"/>
</dbReference>
<dbReference type="PANTHER" id="PTHR43717">
    <property type="entry name" value="ANAEROBIC NITRIC OXIDE REDUCTASE FLAVORUBREDOXIN"/>
    <property type="match status" value="1"/>
</dbReference>
<dbReference type="InterPro" id="IPR016440">
    <property type="entry name" value="Rubredoxin-O_OxRdtase"/>
</dbReference>
<comment type="similarity">
    <text evidence="1">In the N-terminal section; belongs to the zinc metallo-hydrolase group 3 family.</text>
</comment>
<dbReference type="PIRSF" id="PIRSF005243">
    <property type="entry name" value="ROO"/>
    <property type="match status" value="1"/>
</dbReference>
<dbReference type="InterPro" id="IPR001279">
    <property type="entry name" value="Metallo-B-lactamas"/>
</dbReference>
<organism evidence="3 4">
    <name type="scientific">Candidatus Scalindua brodae</name>
    <dbReference type="NCBI Taxonomy" id="237368"/>
    <lineage>
        <taxon>Bacteria</taxon>
        <taxon>Pseudomonadati</taxon>
        <taxon>Planctomycetota</taxon>
        <taxon>Candidatus Brocadiia</taxon>
        <taxon>Candidatus Brocadiales</taxon>
        <taxon>Candidatus Scalinduaceae</taxon>
        <taxon>Candidatus Scalindua</taxon>
    </lineage>
</organism>
<dbReference type="InterPro" id="IPR036866">
    <property type="entry name" value="RibonucZ/Hydroxyglut_hydro"/>
</dbReference>
<feature type="domain" description="Flavodoxin-like" evidence="2">
    <location>
        <begin position="258"/>
        <end position="395"/>
    </location>
</feature>
<dbReference type="CDD" id="cd07709">
    <property type="entry name" value="flavodiiron_proteins_MBL-fold"/>
    <property type="match status" value="1"/>
</dbReference>
<dbReference type="AlphaFoldDB" id="A0A0B0EE37"/>
<dbReference type="Pfam" id="PF00258">
    <property type="entry name" value="Flavodoxin_1"/>
    <property type="match status" value="1"/>
</dbReference>
<dbReference type="SUPFAM" id="SSF56281">
    <property type="entry name" value="Metallo-hydrolase/oxidoreductase"/>
    <property type="match status" value="1"/>
</dbReference>
<comment type="caution">
    <text evidence="3">The sequence shown here is derived from an EMBL/GenBank/DDBJ whole genome shotgun (WGS) entry which is preliminary data.</text>
</comment>
<dbReference type="SMART" id="SM00849">
    <property type="entry name" value="Lactamase_B"/>
    <property type="match status" value="1"/>
</dbReference>
<dbReference type="InterPro" id="IPR008254">
    <property type="entry name" value="Flavodoxin/NO_synth"/>
</dbReference>
<protein>
    <submittedName>
        <fullName evidence="3">Oxidoreductase</fullName>
    </submittedName>
</protein>
<accession>A0A0B0EE37</accession>
<dbReference type="Gene3D" id="3.40.50.360">
    <property type="match status" value="1"/>
</dbReference>
<dbReference type="InterPro" id="IPR045761">
    <property type="entry name" value="ODP_dom"/>
</dbReference>
<dbReference type="SUPFAM" id="SSF52218">
    <property type="entry name" value="Flavoproteins"/>
    <property type="match status" value="1"/>
</dbReference>
<dbReference type="EMBL" id="JRYO01000203">
    <property type="protein sequence ID" value="KHE91387.1"/>
    <property type="molecule type" value="Genomic_DNA"/>
</dbReference>